<dbReference type="EMBL" id="OX458332">
    <property type="protein sequence ID" value="CAI8818555.1"/>
    <property type="molecule type" value="Genomic_DNA"/>
</dbReference>
<reference evidence="1" key="1">
    <citation type="submission" date="2023-03" db="EMBL/GenBank/DDBJ databases">
        <authorList>
            <person name="Pearce D."/>
        </authorList>
    </citation>
    <scope>NUCLEOTIDE SEQUENCE</scope>
    <source>
        <strain evidence="1">Mc</strain>
    </source>
</reference>
<gene>
    <name evidence="1" type="ORF">MCNOR_1899</name>
</gene>
<evidence type="ECO:0000313" key="2">
    <source>
        <dbReference type="Proteomes" id="UP001158598"/>
    </source>
</evidence>
<dbReference type="RefSeq" id="WP_218796942.1">
    <property type="nucleotide sequence ID" value="NZ_CP079097.1"/>
</dbReference>
<accession>A0AA35XTT4</accession>
<dbReference type="Proteomes" id="UP001158598">
    <property type="component" value="Chromosome"/>
</dbReference>
<protein>
    <submittedName>
        <fullName evidence="1">Uncharacterized protein</fullName>
    </submittedName>
</protein>
<proteinExistence type="predicted"/>
<organism evidence="1 2">
    <name type="scientific">Methylococcus capsulatus</name>
    <dbReference type="NCBI Taxonomy" id="414"/>
    <lineage>
        <taxon>Bacteria</taxon>
        <taxon>Pseudomonadati</taxon>
        <taxon>Pseudomonadota</taxon>
        <taxon>Gammaproteobacteria</taxon>
        <taxon>Methylococcales</taxon>
        <taxon>Methylococcaceae</taxon>
        <taxon>Methylococcus</taxon>
    </lineage>
</organism>
<evidence type="ECO:0000313" key="1">
    <source>
        <dbReference type="EMBL" id="CAI8818555.1"/>
    </source>
</evidence>
<dbReference type="AlphaFoldDB" id="A0AA35XTT4"/>
<sequence length="91" mass="10217">MNPILRWALWFVVQAVSGITKEQWGLVQNKVAELETRTIAGLVDKTTLNDIKKKEAAAYIGTFVSGVRMNVVHFLIEVALWFVRSFGVKAP</sequence>
<name>A0AA35XTT4_METCP</name>